<dbReference type="RefSeq" id="WP_132173297.1">
    <property type="nucleotide sequence ID" value="NZ_SMKX01000111.1"/>
</dbReference>
<keyword evidence="2" id="KW-1185">Reference proteome</keyword>
<evidence type="ECO:0000313" key="2">
    <source>
        <dbReference type="Proteomes" id="UP000295124"/>
    </source>
</evidence>
<organism evidence="1 2">
    <name type="scientific">Kribbella antibiotica</name>
    <dbReference type="NCBI Taxonomy" id="190195"/>
    <lineage>
        <taxon>Bacteria</taxon>
        <taxon>Bacillati</taxon>
        <taxon>Actinomycetota</taxon>
        <taxon>Actinomycetes</taxon>
        <taxon>Propionibacteriales</taxon>
        <taxon>Kribbellaceae</taxon>
        <taxon>Kribbella</taxon>
    </lineage>
</organism>
<dbReference type="OrthoDB" id="3480570at2"/>
<reference evidence="1 2" key="1">
    <citation type="submission" date="2019-03" db="EMBL/GenBank/DDBJ databases">
        <title>Draft genome sequences of novel Actinobacteria.</title>
        <authorList>
            <person name="Sahin N."/>
            <person name="Ay H."/>
            <person name="Saygin H."/>
        </authorList>
    </citation>
    <scope>NUCLEOTIDE SEQUENCE [LARGE SCALE GENOMIC DNA]</scope>
    <source>
        <strain evidence="1 2">JCM 13523</strain>
    </source>
</reference>
<comment type="caution">
    <text evidence="1">The sequence shown here is derived from an EMBL/GenBank/DDBJ whole genome shotgun (WGS) entry which is preliminary data.</text>
</comment>
<accession>A0A4R4Z1W6</accession>
<gene>
    <name evidence="1" type="ORF">E1263_29645</name>
</gene>
<name>A0A4R4Z1W6_9ACTN</name>
<dbReference type="Proteomes" id="UP000295124">
    <property type="component" value="Unassembled WGS sequence"/>
</dbReference>
<protein>
    <submittedName>
        <fullName evidence="1">Uncharacterized protein</fullName>
    </submittedName>
</protein>
<dbReference type="EMBL" id="SMKX01000111">
    <property type="protein sequence ID" value="TDD51863.1"/>
    <property type="molecule type" value="Genomic_DNA"/>
</dbReference>
<evidence type="ECO:0000313" key="1">
    <source>
        <dbReference type="EMBL" id="TDD51863.1"/>
    </source>
</evidence>
<dbReference type="AlphaFoldDB" id="A0A4R4Z1W6"/>
<sequence length="112" mass="11974">MVKVESQLWPSCATATWLESGADLSHLVESFADVYSQGDGELAVALHAAGWQDQGSGMLDPVVEALHQLRPAKDSLDDTRLAVAALHQATATESVYGNAFRRSAGLPARRLN</sequence>
<proteinExistence type="predicted"/>